<dbReference type="EMBL" id="JACXAE010000013">
    <property type="protein sequence ID" value="MBD2771191.1"/>
    <property type="molecule type" value="Genomic_DNA"/>
</dbReference>
<organism evidence="1 2">
    <name type="scientific">Iningainema tapete BLCC-T55</name>
    <dbReference type="NCBI Taxonomy" id="2748662"/>
    <lineage>
        <taxon>Bacteria</taxon>
        <taxon>Bacillati</taxon>
        <taxon>Cyanobacteriota</taxon>
        <taxon>Cyanophyceae</taxon>
        <taxon>Nostocales</taxon>
        <taxon>Scytonemataceae</taxon>
        <taxon>Iningainema tapete</taxon>
    </lineage>
</organism>
<gene>
    <name evidence="1" type="ORF">ICL16_03385</name>
</gene>
<keyword evidence="2" id="KW-1185">Reference proteome</keyword>
<dbReference type="Proteomes" id="UP000629098">
    <property type="component" value="Unassembled WGS sequence"/>
</dbReference>
<dbReference type="RefSeq" id="WP_190825480.1">
    <property type="nucleotide sequence ID" value="NZ_CAWPPI010000013.1"/>
</dbReference>
<accession>A0A8J6XEU7</accession>
<sequence length="430" mass="49463">MTAIAPNLGKVFCGTAIPATGEDIENLFKGDLIKGREDQFCYKFKCVRNGVFIGEWEGKEFLIPRESLMICHELHEPVIVQKVEYVNFNLLTPGSGFWRQKDSLIPINSYVKGTNRDWHNSCIRCDLLPVEEQIILSKHCEKKLAEELADFQEKLKTAKGYWVKSCTEQINYWNKLLEFESEYQRVVLANLDSGKRVRVAQGKHKGKMGVIQSAHSGTMYEPKSPRLQYWVKVGGVDELLRLERGEFDLLKEFDRKLENPKPKREKRERSAWKIGDTVAPSWSAGRNRRGQIIEILNRSQFRIAWDNGTEGKVRGDQLALIEEDTGDTTDSWNPAHFGDTARLSEPDGQLTIFWDSSEEPPDPDDFGTVQEFENAWREWEQGQQISEPTPSPWSEQIPQGYEFCYKQLVQRGFDHKYAVAVVRKLSGVKP</sequence>
<protein>
    <submittedName>
        <fullName evidence="1">Uncharacterized protein</fullName>
    </submittedName>
</protein>
<evidence type="ECO:0000313" key="2">
    <source>
        <dbReference type="Proteomes" id="UP000629098"/>
    </source>
</evidence>
<reference evidence="1" key="1">
    <citation type="submission" date="2020-09" db="EMBL/GenBank/DDBJ databases">
        <title>Iningainema tapete sp. nov. (Scytonemataceae, Cyanobacteria) from greenhouses in central Florida (USA) produces two types of nodularin with biosynthetic potential for microcystin-LR and anabaenopeptins.</title>
        <authorList>
            <person name="Berthold D.E."/>
            <person name="Lefler F.W."/>
            <person name="Huang I.-S."/>
            <person name="Abdulla H."/>
            <person name="Zimba P.V."/>
            <person name="Laughinghouse H.D. IV."/>
        </authorList>
    </citation>
    <scope>NUCLEOTIDE SEQUENCE</scope>
    <source>
        <strain evidence="1">BLCCT55</strain>
    </source>
</reference>
<name>A0A8J6XEU7_9CYAN</name>
<proteinExistence type="predicted"/>
<dbReference type="AlphaFoldDB" id="A0A8J6XEU7"/>
<evidence type="ECO:0000313" key="1">
    <source>
        <dbReference type="EMBL" id="MBD2771191.1"/>
    </source>
</evidence>
<comment type="caution">
    <text evidence="1">The sequence shown here is derived from an EMBL/GenBank/DDBJ whole genome shotgun (WGS) entry which is preliminary data.</text>
</comment>